<dbReference type="OMA" id="CVAIEEN"/>
<name>A0A1J6KGQ2_NICAT</name>
<sequence length="403" mass="45821">MESEEDEAPNLHSKRSRPTNHIAQFPSTSMQDSSFKIPILPAELITEILLRLPVKTLLQFRCVSKSWLSLISSSGFVKTHLSISVNNKDYTNQRVILSFVQPEYNLKDCSLSSLLYGSVTEAFDLDYPMKSPHQSVWIVGSINGMICLAIEENALFLWNPSIRKFKKLPDSRPTLKCGYYFMYGFGYDEVHDDYKVVGIFCTFGSGGSYDVEVKIYGLKSDSWRNVDDYQGGVLLNDSGRFVNGKLHWATTAALGVYNGWEIISIDLTDEKWGKVEQPCYGEERTDFVLGVLGDDLCVLCNYQRTWADVWVMKDYGVKESWTKMYSIRCPNDPGKYMFSPPLCMSSKGEILLVFGSVFMKYSPDDNSISYPEVTNFDACLEAEIYTESLVCPLLQNEQRTQEQ</sequence>
<proteinExistence type="predicted"/>
<dbReference type="KEGG" id="nau:109213399"/>
<keyword evidence="4" id="KW-1185">Reference proteome</keyword>
<dbReference type="Pfam" id="PF07734">
    <property type="entry name" value="FBA_1"/>
    <property type="match status" value="1"/>
</dbReference>
<dbReference type="PANTHER" id="PTHR31672">
    <property type="entry name" value="BNACNNG10540D PROTEIN"/>
    <property type="match status" value="1"/>
</dbReference>
<dbReference type="InterPro" id="IPR050796">
    <property type="entry name" value="SCF_F-box_component"/>
</dbReference>
<dbReference type="STRING" id="49451.A0A1J6KGQ2"/>
<dbReference type="CDD" id="cd22157">
    <property type="entry name" value="F-box_AtFBW1-like"/>
    <property type="match status" value="1"/>
</dbReference>
<dbReference type="SMR" id="A0A1J6KGQ2"/>
<dbReference type="SUPFAM" id="SSF81383">
    <property type="entry name" value="F-box domain"/>
    <property type="match status" value="1"/>
</dbReference>
<dbReference type="InterPro" id="IPR036047">
    <property type="entry name" value="F-box-like_dom_sf"/>
</dbReference>
<protein>
    <submittedName>
        <fullName evidence="3">F-boxkelch-repeat protein</fullName>
    </submittedName>
</protein>
<dbReference type="Gramene" id="OIT27852">
    <property type="protein sequence ID" value="OIT27852"/>
    <property type="gene ID" value="A4A49_33351"/>
</dbReference>
<dbReference type="Gene3D" id="1.20.1280.50">
    <property type="match status" value="1"/>
</dbReference>
<evidence type="ECO:0000313" key="4">
    <source>
        <dbReference type="Proteomes" id="UP000187609"/>
    </source>
</evidence>
<accession>A0A1J6KGQ2</accession>
<dbReference type="InterPro" id="IPR017451">
    <property type="entry name" value="F-box-assoc_interact_dom"/>
</dbReference>
<dbReference type="SMART" id="SM00256">
    <property type="entry name" value="FBOX"/>
    <property type="match status" value="1"/>
</dbReference>
<dbReference type="AlphaFoldDB" id="A0A1J6KGQ2"/>
<dbReference type="PANTHER" id="PTHR31672:SF13">
    <property type="entry name" value="F-BOX PROTEIN CPR30-LIKE"/>
    <property type="match status" value="1"/>
</dbReference>
<feature type="region of interest" description="Disordered" evidence="1">
    <location>
        <begin position="1"/>
        <end position="26"/>
    </location>
</feature>
<dbReference type="NCBIfam" id="TIGR01640">
    <property type="entry name" value="F_box_assoc_1"/>
    <property type="match status" value="1"/>
</dbReference>
<feature type="domain" description="F-box" evidence="2">
    <location>
        <begin position="34"/>
        <end position="80"/>
    </location>
</feature>
<evidence type="ECO:0000259" key="2">
    <source>
        <dbReference type="PROSITE" id="PS50181"/>
    </source>
</evidence>
<dbReference type="InterPro" id="IPR001810">
    <property type="entry name" value="F-box_dom"/>
</dbReference>
<dbReference type="Proteomes" id="UP000187609">
    <property type="component" value="Unassembled WGS sequence"/>
</dbReference>
<dbReference type="EMBL" id="MJEQ01002258">
    <property type="protein sequence ID" value="OIT27852.1"/>
    <property type="molecule type" value="Genomic_DNA"/>
</dbReference>
<gene>
    <name evidence="3" type="ORF">A4A49_33351</name>
</gene>
<dbReference type="InterPro" id="IPR006527">
    <property type="entry name" value="F-box-assoc_dom_typ1"/>
</dbReference>
<dbReference type="PROSITE" id="PS50181">
    <property type="entry name" value="FBOX"/>
    <property type="match status" value="1"/>
</dbReference>
<dbReference type="Pfam" id="PF00646">
    <property type="entry name" value="F-box"/>
    <property type="match status" value="1"/>
</dbReference>
<dbReference type="OrthoDB" id="591557at2759"/>
<evidence type="ECO:0000313" key="3">
    <source>
        <dbReference type="EMBL" id="OIT27852.1"/>
    </source>
</evidence>
<organism evidence="3 4">
    <name type="scientific">Nicotiana attenuata</name>
    <name type="common">Coyote tobacco</name>
    <dbReference type="NCBI Taxonomy" id="49451"/>
    <lineage>
        <taxon>Eukaryota</taxon>
        <taxon>Viridiplantae</taxon>
        <taxon>Streptophyta</taxon>
        <taxon>Embryophyta</taxon>
        <taxon>Tracheophyta</taxon>
        <taxon>Spermatophyta</taxon>
        <taxon>Magnoliopsida</taxon>
        <taxon>eudicotyledons</taxon>
        <taxon>Gunneridae</taxon>
        <taxon>Pentapetalae</taxon>
        <taxon>asterids</taxon>
        <taxon>lamiids</taxon>
        <taxon>Solanales</taxon>
        <taxon>Solanaceae</taxon>
        <taxon>Nicotianoideae</taxon>
        <taxon>Nicotianeae</taxon>
        <taxon>Nicotiana</taxon>
    </lineage>
</organism>
<evidence type="ECO:0000256" key="1">
    <source>
        <dbReference type="SAM" id="MobiDB-lite"/>
    </source>
</evidence>
<reference evidence="3" key="1">
    <citation type="submission" date="2016-11" db="EMBL/GenBank/DDBJ databases">
        <title>The genome of Nicotiana attenuata.</title>
        <authorList>
            <person name="Xu S."/>
            <person name="Brockmoeller T."/>
            <person name="Gaquerel E."/>
            <person name="Navarro A."/>
            <person name="Kuhl H."/>
            <person name="Gase K."/>
            <person name="Ling Z."/>
            <person name="Zhou W."/>
            <person name="Kreitzer C."/>
            <person name="Stanke M."/>
            <person name="Tang H."/>
            <person name="Lyons E."/>
            <person name="Pandey P."/>
            <person name="Pandey S.P."/>
            <person name="Timmermann B."/>
            <person name="Baldwin I.T."/>
        </authorList>
    </citation>
    <scope>NUCLEOTIDE SEQUENCE [LARGE SCALE GENOMIC DNA]</scope>
    <source>
        <strain evidence="3">UT</strain>
    </source>
</reference>
<comment type="caution">
    <text evidence="3">The sequence shown here is derived from an EMBL/GenBank/DDBJ whole genome shotgun (WGS) entry which is preliminary data.</text>
</comment>